<evidence type="ECO:0000313" key="2">
    <source>
        <dbReference type="Proteomes" id="UP000807769"/>
    </source>
</evidence>
<keyword evidence="2" id="KW-1185">Reference proteome</keyword>
<sequence>MLLAPDIVEVFSGRTNTPAVPSIVPLPTPVASPPSIVDTPIKLGSSTIMKDKVVGPMPVEEFLPSSQIPNYDALSFTLAFMPHMFSDMLSAVVEENAYRPFMSIPAYVTLRFLTVQI</sequence>
<dbReference type="GeneID" id="64635275"/>
<organism evidence="1 2">
    <name type="scientific">Suillus subaureus</name>
    <dbReference type="NCBI Taxonomy" id="48587"/>
    <lineage>
        <taxon>Eukaryota</taxon>
        <taxon>Fungi</taxon>
        <taxon>Dikarya</taxon>
        <taxon>Basidiomycota</taxon>
        <taxon>Agaricomycotina</taxon>
        <taxon>Agaricomycetes</taxon>
        <taxon>Agaricomycetidae</taxon>
        <taxon>Boletales</taxon>
        <taxon>Suillineae</taxon>
        <taxon>Suillaceae</taxon>
        <taxon>Suillus</taxon>
    </lineage>
</organism>
<dbReference type="OrthoDB" id="2680947at2759"/>
<dbReference type="RefSeq" id="XP_041186359.1">
    <property type="nucleotide sequence ID" value="XM_041341259.1"/>
</dbReference>
<evidence type="ECO:0000313" key="1">
    <source>
        <dbReference type="EMBL" id="KAG1802976.1"/>
    </source>
</evidence>
<dbReference type="Proteomes" id="UP000807769">
    <property type="component" value="Unassembled WGS sequence"/>
</dbReference>
<dbReference type="AlphaFoldDB" id="A0A9P7DU14"/>
<name>A0A9P7DU14_9AGAM</name>
<gene>
    <name evidence="1" type="ORF">BJ212DRAFT_1487268</name>
</gene>
<accession>A0A9P7DU14</accession>
<dbReference type="EMBL" id="JABBWG010000075">
    <property type="protein sequence ID" value="KAG1802976.1"/>
    <property type="molecule type" value="Genomic_DNA"/>
</dbReference>
<reference evidence="1" key="1">
    <citation type="journal article" date="2020" name="New Phytol.">
        <title>Comparative genomics reveals dynamic genome evolution in host specialist ectomycorrhizal fungi.</title>
        <authorList>
            <person name="Lofgren L.A."/>
            <person name="Nguyen N.H."/>
            <person name="Vilgalys R."/>
            <person name="Ruytinx J."/>
            <person name="Liao H.L."/>
            <person name="Branco S."/>
            <person name="Kuo A."/>
            <person name="LaButti K."/>
            <person name="Lipzen A."/>
            <person name="Andreopoulos W."/>
            <person name="Pangilinan J."/>
            <person name="Riley R."/>
            <person name="Hundley H."/>
            <person name="Na H."/>
            <person name="Barry K."/>
            <person name="Grigoriev I.V."/>
            <person name="Stajich J.E."/>
            <person name="Kennedy P.G."/>
        </authorList>
    </citation>
    <scope>NUCLEOTIDE SEQUENCE</scope>
    <source>
        <strain evidence="1">MN1</strain>
    </source>
</reference>
<proteinExistence type="predicted"/>
<protein>
    <submittedName>
        <fullName evidence="1">Uncharacterized protein</fullName>
    </submittedName>
</protein>
<comment type="caution">
    <text evidence="1">The sequence shown here is derived from an EMBL/GenBank/DDBJ whole genome shotgun (WGS) entry which is preliminary data.</text>
</comment>